<dbReference type="AlphaFoldDB" id="A0A7W9NFG0"/>
<dbReference type="Proteomes" id="UP000585638">
    <property type="component" value="Unassembled WGS sequence"/>
</dbReference>
<accession>A0A7W9NFG0</accession>
<feature type="transmembrane region" description="Helical" evidence="1">
    <location>
        <begin position="102"/>
        <end position="123"/>
    </location>
</feature>
<dbReference type="EMBL" id="JACHIR010000001">
    <property type="protein sequence ID" value="MBB5890484.1"/>
    <property type="molecule type" value="Genomic_DNA"/>
</dbReference>
<feature type="transmembrane region" description="Helical" evidence="1">
    <location>
        <begin position="66"/>
        <end position="90"/>
    </location>
</feature>
<evidence type="ECO:0000259" key="2">
    <source>
        <dbReference type="Pfam" id="PF20182"/>
    </source>
</evidence>
<keyword evidence="1" id="KW-0812">Transmembrane</keyword>
<dbReference type="Pfam" id="PF20182">
    <property type="entry name" value="DUF6545"/>
    <property type="match status" value="1"/>
</dbReference>
<keyword evidence="1" id="KW-0472">Membrane</keyword>
<dbReference type="InterPro" id="IPR046675">
    <property type="entry name" value="DUF6545"/>
</dbReference>
<evidence type="ECO:0000313" key="4">
    <source>
        <dbReference type="Proteomes" id="UP000585638"/>
    </source>
</evidence>
<reference evidence="3 4" key="1">
    <citation type="submission" date="2020-08" db="EMBL/GenBank/DDBJ databases">
        <title>Sequencing the genomes of 1000 actinobacteria strains.</title>
        <authorList>
            <person name="Klenk H.-P."/>
        </authorList>
    </citation>
    <scope>NUCLEOTIDE SEQUENCE [LARGE SCALE GENOMIC DNA]</scope>
    <source>
        <strain evidence="3 4">DSM 43851</strain>
    </source>
</reference>
<feature type="transmembrane region" description="Helical" evidence="1">
    <location>
        <begin position="6"/>
        <end position="26"/>
    </location>
</feature>
<feature type="domain" description="DUF6545" evidence="2">
    <location>
        <begin position="243"/>
        <end position="372"/>
    </location>
</feature>
<name>A0A7W9NFG0_9PSEU</name>
<keyword evidence="4" id="KW-1185">Reference proteome</keyword>
<gene>
    <name evidence="3" type="ORF">BJ998_001680</name>
</gene>
<organism evidence="3 4">
    <name type="scientific">Kutzneria kofuensis</name>
    <dbReference type="NCBI Taxonomy" id="103725"/>
    <lineage>
        <taxon>Bacteria</taxon>
        <taxon>Bacillati</taxon>
        <taxon>Actinomycetota</taxon>
        <taxon>Actinomycetes</taxon>
        <taxon>Pseudonocardiales</taxon>
        <taxon>Pseudonocardiaceae</taxon>
        <taxon>Kutzneria</taxon>
    </lineage>
</organism>
<proteinExistence type="predicted"/>
<keyword evidence="1" id="KW-1133">Transmembrane helix</keyword>
<comment type="caution">
    <text evidence="3">The sequence shown here is derived from an EMBL/GenBank/DDBJ whole genome shotgun (WGS) entry which is preliminary data.</text>
</comment>
<dbReference type="NCBIfam" id="NF042915">
    <property type="entry name" value="MAB_1171c_fam"/>
    <property type="match status" value="1"/>
</dbReference>
<feature type="transmembrane region" description="Helical" evidence="1">
    <location>
        <begin position="143"/>
        <end position="165"/>
    </location>
</feature>
<dbReference type="RefSeq" id="WP_184859973.1">
    <property type="nucleotide sequence ID" value="NZ_JACHIR010000001.1"/>
</dbReference>
<sequence>MNAYLYPACAILVGIVTLVKLPTLWTRRTPVHVALWLVFALTTVLFTVSSPTVWPRVSAAIGITNISGLITQGLVIVLAAIQQVLVLLWVHDSETAWRKLRPRLLLFALVLVAMAVLFFVSMANGENPNDFALAKAGQFPYYLTVYVVSFCVAQASTFKICLQCARRVADTWLRRGLLLTGAGCGADFVYSAGRIGDIVAALFGSSGVAWEPVVQIAAVTSAVLRPIAWTIPSWGHHLTNASAWVGRVFALRLLAPLHARIVAVVPEVRLPLEAGTPVDTRLYRMLIEIRDGQRALQPWMSAAVGEDVSSRCRAAGIGDAAAVIEAAQLRVAVEAAEAGAPKRDSAVGTVAEPSDLAGELAHQKAVARAFRRSPIVDAVARDERIRSAEREIA</sequence>
<evidence type="ECO:0000313" key="3">
    <source>
        <dbReference type="EMBL" id="MBB5890484.1"/>
    </source>
</evidence>
<protein>
    <recommendedName>
        <fullName evidence="2">DUF6545 domain-containing protein</fullName>
    </recommendedName>
</protein>
<dbReference type="InterPro" id="IPR050039">
    <property type="entry name" value="MAB_1171c-like"/>
</dbReference>
<evidence type="ECO:0000256" key="1">
    <source>
        <dbReference type="SAM" id="Phobius"/>
    </source>
</evidence>
<feature type="transmembrane region" description="Helical" evidence="1">
    <location>
        <begin position="33"/>
        <end position="54"/>
    </location>
</feature>